<dbReference type="InterPro" id="IPR012921">
    <property type="entry name" value="SPOC_C"/>
</dbReference>
<evidence type="ECO:0000256" key="3">
    <source>
        <dbReference type="ARBA" id="ARBA00022833"/>
    </source>
</evidence>
<dbReference type="Gene3D" id="3.30.40.10">
    <property type="entry name" value="Zinc/RING finger domain, C3HC4 (zinc finger)"/>
    <property type="match status" value="1"/>
</dbReference>
<dbReference type="Proteomes" id="UP000011777">
    <property type="component" value="Unassembled WGS sequence"/>
</dbReference>
<feature type="compositionally biased region" description="Polar residues" evidence="4">
    <location>
        <begin position="623"/>
        <end position="637"/>
    </location>
</feature>
<dbReference type="GO" id="GO:0070210">
    <property type="term" value="C:Rpd3L-Expanded complex"/>
    <property type="evidence" value="ECO:0007669"/>
    <property type="project" value="TreeGrafter"/>
</dbReference>
<feature type="region of interest" description="Disordered" evidence="4">
    <location>
        <begin position="1"/>
        <end position="32"/>
    </location>
</feature>
<feature type="region of interest" description="Disordered" evidence="4">
    <location>
        <begin position="132"/>
        <end position="152"/>
    </location>
</feature>
<dbReference type="InterPro" id="IPR053051">
    <property type="entry name" value="HDAC_complex_subunit"/>
</dbReference>
<keyword evidence="2" id="KW-0863">Zinc-finger</keyword>
<feature type="region of interest" description="Disordered" evidence="4">
    <location>
        <begin position="593"/>
        <end position="637"/>
    </location>
</feature>
<dbReference type="InterPro" id="IPR011011">
    <property type="entry name" value="Znf_FYVE_PHD"/>
</dbReference>
<accession>M3HKS5</accession>
<dbReference type="GO" id="GO:0061186">
    <property type="term" value="P:negative regulation of silent mating-type cassette heterochromatin formation"/>
    <property type="evidence" value="ECO:0007669"/>
    <property type="project" value="TreeGrafter"/>
</dbReference>
<dbReference type="GO" id="GO:0033698">
    <property type="term" value="C:Rpd3L complex"/>
    <property type="evidence" value="ECO:0007669"/>
    <property type="project" value="TreeGrafter"/>
</dbReference>
<dbReference type="Pfam" id="PF20826">
    <property type="entry name" value="PHD_5"/>
    <property type="match status" value="1"/>
</dbReference>
<dbReference type="OMA" id="RTHKGDI"/>
<dbReference type="SMART" id="SM00249">
    <property type="entry name" value="PHD"/>
    <property type="match status" value="1"/>
</dbReference>
<evidence type="ECO:0000256" key="2">
    <source>
        <dbReference type="ARBA" id="ARBA00022771"/>
    </source>
</evidence>
<feature type="compositionally biased region" description="Basic and acidic residues" evidence="4">
    <location>
        <begin position="604"/>
        <end position="614"/>
    </location>
</feature>
<evidence type="ECO:0000313" key="7">
    <source>
        <dbReference type="Proteomes" id="UP000011777"/>
    </source>
</evidence>
<dbReference type="OrthoDB" id="79252at2759"/>
<name>M3HKS5_CANMX</name>
<dbReference type="GO" id="GO:0061188">
    <property type="term" value="P:negative regulation of rDNA heterochromatin formation"/>
    <property type="evidence" value="ECO:0007669"/>
    <property type="project" value="TreeGrafter"/>
</dbReference>
<comment type="caution">
    <text evidence="6">The sequence shown here is derived from an EMBL/GenBank/DDBJ whole genome shotgun (WGS) entry which is preliminary data.</text>
</comment>
<evidence type="ECO:0000256" key="4">
    <source>
        <dbReference type="SAM" id="MobiDB-lite"/>
    </source>
</evidence>
<organism evidence="6 7">
    <name type="scientific">Candida maltosa (strain Xu316)</name>
    <name type="common">Yeast</name>
    <dbReference type="NCBI Taxonomy" id="1245528"/>
    <lineage>
        <taxon>Eukaryota</taxon>
        <taxon>Fungi</taxon>
        <taxon>Dikarya</taxon>
        <taxon>Ascomycota</taxon>
        <taxon>Saccharomycotina</taxon>
        <taxon>Pichiomycetes</taxon>
        <taxon>Debaryomycetaceae</taxon>
        <taxon>Candida/Lodderomyces clade</taxon>
        <taxon>Candida</taxon>
    </lineage>
</organism>
<feature type="domain" description="Zinc finger PHD-type" evidence="5">
    <location>
        <begin position="72"/>
        <end position="125"/>
    </location>
</feature>
<feature type="compositionally biased region" description="Basic and acidic residues" evidence="4">
    <location>
        <begin position="365"/>
        <end position="379"/>
    </location>
</feature>
<dbReference type="STRING" id="1245528.M3HKS5"/>
<evidence type="ECO:0000259" key="5">
    <source>
        <dbReference type="SMART" id="SM00249"/>
    </source>
</evidence>
<feature type="non-terminal residue" evidence="6">
    <location>
        <position position="1"/>
    </location>
</feature>
<dbReference type="PANTHER" id="PTHR47793:SF1">
    <property type="entry name" value="HISTONE DEACETYLASE COMPLEX SUBUNIT CTI6"/>
    <property type="match status" value="1"/>
</dbReference>
<keyword evidence="7" id="KW-1185">Reference proteome</keyword>
<dbReference type="InterPro" id="IPR013083">
    <property type="entry name" value="Znf_RING/FYVE/PHD"/>
</dbReference>
<evidence type="ECO:0000313" key="6">
    <source>
        <dbReference type="EMBL" id="EMG47992.1"/>
    </source>
</evidence>
<dbReference type="Pfam" id="PF07744">
    <property type="entry name" value="SPOC"/>
    <property type="match status" value="1"/>
</dbReference>
<sequence>MAEERRRFTRTNRGTNMKRYLDDELDTEDSKKQKLDVKVIDLSDEGYEEDANSDSDVQEIENIEDEEDGEVRCIPCGANTENYEDFEYIGNMVQCERCKTWQHSKCMGYRTKRDIPEVHHCDVCTGVPTKPIKTRAKPKKKSTEPEQKSPVTGVAASLKDEIRVSTAKAFYNFFKKCLQNRTTLKEGPIYDFLSNLTDEEKEEKANSLSLEIENLIYEQFKGASYTSEGRRILFVLKKHFMDEILLGTIKFVDVIHKTPQEINAEIAEVERQNRENIKNIILTQNDDNSQIIRRTHKGDIIKENEFEHVSSIDESIATRKVDHRKFSEDINVISHTDKESKVYNNLNPRFEEEEEDHHNNNNHTAVDDEKVSENKDASRSTESLSDLDTTHHGNNAEDEDDDDELLSFLSGGEDSYELPDMPKVWEGRFTFPDFATFNAIGELYSFTNESERGSERGVEVAKEILIKPEYTIQGKLNRQTADDYLSKVVKSRDLYILEISNARNVNDEQYLRLYKYLLHKSKVGVLSVKLKFVKDSYLIPIDFRDEQLPAFWQSYKKDLRIGLFAVFVVQKNYIPGLSKDEVYRPEVTYNQNHRYHTPQYGSDSRSKESSHEPSRYNGVPETNGENVQLSDILSKLS</sequence>
<dbReference type="HOGENOM" id="CLU_024990_0_0_1"/>
<feature type="region of interest" description="Disordered" evidence="4">
    <location>
        <begin position="351"/>
        <end position="412"/>
    </location>
</feature>
<protein>
    <recommendedName>
        <fullName evidence="5">Zinc finger PHD-type domain-containing protein</fullName>
    </recommendedName>
</protein>
<proteinExistence type="predicted"/>
<keyword evidence="3" id="KW-0862">Zinc</keyword>
<feature type="compositionally biased region" description="Acidic residues" evidence="4">
    <location>
        <begin position="396"/>
        <end position="405"/>
    </location>
</feature>
<evidence type="ECO:0000256" key="1">
    <source>
        <dbReference type="ARBA" id="ARBA00022723"/>
    </source>
</evidence>
<dbReference type="PANTHER" id="PTHR47793">
    <property type="entry name" value="HISTONE DEACETYLASE COMPLEX SUBUNIT CTI6"/>
    <property type="match status" value="1"/>
</dbReference>
<dbReference type="AlphaFoldDB" id="M3HKS5"/>
<dbReference type="eggNOG" id="KOG1634">
    <property type="taxonomic scope" value="Eukaryota"/>
</dbReference>
<dbReference type="InterPro" id="IPR001965">
    <property type="entry name" value="Znf_PHD"/>
</dbReference>
<keyword evidence="1" id="KW-0479">Metal-binding</keyword>
<dbReference type="GO" id="GO:0008270">
    <property type="term" value="F:zinc ion binding"/>
    <property type="evidence" value="ECO:0007669"/>
    <property type="project" value="UniProtKB-KW"/>
</dbReference>
<dbReference type="SUPFAM" id="SSF57903">
    <property type="entry name" value="FYVE/PHD zinc finger"/>
    <property type="match status" value="1"/>
</dbReference>
<dbReference type="EMBL" id="AOGT01001318">
    <property type="protein sequence ID" value="EMG47992.1"/>
    <property type="molecule type" value="Genomic_DNA"/>
</dbReference>
<gene>
    <name evidence="6" type="ORF">G210_1518</name>
</gene>
<reference evidence="6 7" key="1">
    <citation type="submission" date="2013-02" db="EMBL/GenBank/DDBJ databases">
        <title>Genome sequence of Candida maltosa Xu316, a potential industrial strain for xylitol and ethanol production.</title>
        <authorList>
            <person name="Yu J."/>
            <person name="Wang Q."/>
            <person name="Geng X."/>
            <person name="Bao W."/>
            <person name="He P."/>
            <person name="Cai J."/>
        </authorList>
    </citation>
    <scope>NUCLEOTIDE SEQUENCE [LARGE SCALE GENOMIC DNA]</scope>
    <source>
        <strain evidence="7">Xu316</strain>
    </source>
</reference>